<feature type="binding site" evidence="6">
    <location>
        <position position="229"/>
    </location>
    <ligand>
        <name>substrate</name>
    </ligand>
</feature>
<comment type="catalytic activity">
    <reaction evidence="6 7">
        <text>D-glyceraldehyde 3-phosphate = dihydroxyacetone phosphate</text>
        <dbReference type="Rhea" id="RHEA:18585"/>
        <dbReference type="ChEBI" id="CHEBI:57642"/>
        <dbReference type="ChEBI" id="CHEBI:59776"/>
        <dbReference type="EC" id="5.3.1.1"/>
    </reaction>
</comment>
<dbReference type="PROSITE" id="PS51440">
    <property type="entry name" value="TIM_2"/>
    <property type="match status" value="1"/>
</dbReference>
<dbReference type="InterPro" id="IPR013785">
    <property type="entry name" value="Aldolase_TIM"/>
</dbReference>
<accession>A0ABS9TIB7</accession>
<evidence type="ECO:0000256" key="3">
    <source>
        <dbReference type="ARBA" id="ARBA00022490"/>
    </source>
</evidence>
<dbReference type="InterPro" id="IPR020861">
    <property type="entry name" value="Triosephosphate_isomerase_AS"/>
</dbReference>
<feature type="binding site" evidence="6">
    <location>
        <begin position="250"/>
        <end position="251"/>
    </location>
    <ligand>
        <name>substrate</name>
    </ligand>
</feature>
<dbReference type="GO" id="GO:0004807">
    <property type="term" value="F:triose-phosphate isomerase activity"/>
    <property type="evidence" value="ECO:0007669"/>
    <property type="project" value="UniProtKB-EC"/>
</dbReference>
<comment type="subcellular location">
    <subcellularLocation>
        <location evidence="6 7">Cytoplasm</location>
    </subcellularLocation>
</comment>
<organism evidence="8 9">
    <name type="scientific">Pseudonocardia alaniniphila</name>
    <dbReference type="NCBI Taxonomy" id="75291"/>
    <lineage>
        <taxon>Bacteria</taxon>
        <taxon>Bacillati</taxon>
        <taxon>Actinomycetota</taxon>
        <taxon>Actinomycetes</taxon>
        <taxon>Pseudonocardiales</taxon>
        <taxon>Pseudonocardiaceae</taxon>
        <taxon>Pseudonocardia</taxon>
    </lineage>
</organism>
<comment type="pathway">
    <text evidence="6 7">Carbohydrate biosynthesis; gluconeogenesis.</text>
</comment>
<evidence type="ECO:0000313" key="8">
    <source>
        <dbReference type="EMBL" id="MCH6168274.1"/>
    </source>
</evidence>
<feature type="binding site" evidence="6">
    <location>
        <begin position="21"/>
        <end position="23"/>
    </location>
    <ligand>
        <name>substrate</name>
    </ligand>
</feature>
<evidence type="ECO:0000256" key="4">
    <source>
        <dbReference type="ARBA" id="ARBA00023152"/>
    </source>
</evidence>
<dbReference type="PROSITE" id="PS00171">
    <property type="entry name" value="TIM_1"/>
    <property type="match status" value="1"/>
</dbReference>
<dbReference type="CDD" id="cd00311">
    <property type="entry name" value="TIM"/>
    <property type="match status" value="1"/>
</dbReference>
<dbReference type="NCBIfam" id="TIGR00419">
    <property type="entry name" value="tim"/>
    <property type="match status" value="1"/>
</dbReference>
<evidence type="ECO:0000313" key="9">
    <source>
        <dbReference type="Proteomes" id="UP001299970"/>
    </source>
</evidence>
<sequence length="272" mass="28652">MARSIDDRSAGAGRKPLIAGNWKMHCNHLEAIALVQKLAFALPEKYYDKVEVAVLPPFTDIRSVQTLIDGDKLLMVHGAQDLSPHESGAYTGDVSGQMLAKLGCRYAVVGHSERRQIHGEDDALVNAKVRAAVRNGIVPILCVGEGLEVREQGDHVAHCTRQVTAALEKVESQHAQTLVIAYEPVWAIGTGRVASAADAQEVCASIRETVAAKYGQAIATSVRVLYGGSVKSKNVGELVAAPDVDGALVGGASLDAEEFAQLCAIAAGGPLP</sequence>
<keyword evidence="2 6" id="KW-0312">Gluconeogenesis</keyword>
<dbReference type="InterPro" id="IPR000652">
    <property type="entry name" value="Triosephosphate_isomerase"/>
</dbReference>
<comment type="function">
    <text evidence="6">Involved in the gluconeogenesis. Catalyzes stereospecifically the conversion of dihydroxyacetone phosphate (DHAP) to D-glyceraldehyde-3-phosphate (G3P).</text>
</comment>
<feature type="binding site" evidence="6">
    <location>
        <position position="189"/>
    </location>
    <ligand>
        <name>substrate</name>
    </ligand>
</feature>
<comment type="similarity">
    <text evidence="1 6 7">Belongs to the triosephosphate isomerase family.</text>
</comment>
<dbReference type="InterPro" id="IPR035990">
    <property type="entry name" value="TIM_sf"/>
</dbReference>
<keyword evidence="3 6" id="KW-0963">Cytoplasm</keyword>
<evidence type="ECO:0000256" key="2">
    <source>
        <dbReference type="ARBA" id="ARBA00022432"/>
    </source>
</evidence>
<name>A0ABS9TIB7_9PSEU</name>
<keyword evidence="5 6" id="KW-0413">Isomerase</keyword>
<proteinExistence type="inferred from homology"/>
<keyword evidence="4 6" id="KW-0324">Glycolysis</keyword>
<evidence type="ECO:0000256" key="7">
    <source>
        <dbReference type="RuleBase" id="RU363013"/>
    </source>
</evidence>
<dbReference type="PANTHER" id="PTHR21139:SF42">
    <property type="entry name" value="TRIOSEPHOSPHATE ISOMERASE"/>
    <property type="match status" value="1"/>
</dbReference>
<dbReference type="PANTHER" id="PTHR21139">
    <property type="entry name" value="TRIOSEPHOSPHATE ISOMERASE"/>
    <property type="match status" value="1"/>
</dbReference>
<dbReference type="EMBL" id="JAKXMK010000019">
    <property type="protein sequence ID" value="MCH6168274.1"/>
    <property type="molecule type" value="Genomic_DNA"/>
</dbReference>
<dbReference type="Proteomes" id="UP001299970">
    <property type="component" value="Unassembled WGS sequence"/>
</dbReference>
<dbReference type="RefSeq" id="WP_241038928.1">
    <property type="nucleotide sequence ID" value="NZ_BAAAJF010000004.1"/>
</dbReference>
<evidence type="ECO:0000256" key="1">
    <source>
        <dbReference type="ARBA" id="ARBA00007422"/>
    </source>
</evidence>
<dbReference type="InterPro" id="IPR022896">
    <property type="entry name" value="TrioseP_Isoase_bac/euk"/>
</dbReference>
<comment type="pathway">
    <text evidence="6 7">Carbohydrate degradation; glycolysis; D-glyceraldehyde 3-phosphate from glycerone phosphate: step 1/1.</text>
</comment>
<dbReference type="Pfam" id="PF00121">
    <property type="entry name" value="TIM"/>
    <property type="match status" value="1"/>
</dbReference>
<evidence type="ECO:0000256" key="5">
    <source>
        <dbReference type="ARBA" id="ARBA00023235"/>
    </source>
</evidence>
<keyword evidence="9" id="KW-1185">Reference proteome</keyword>
<protein>
    <recommendedName>
        <fullName evidence="6 7">Triosephosphate isomerase</fullName>
        <shortName evidence="6">TIM</shortName>
        <shortName evidence="6">TPI</shortName>
        <ecNumber evidence="6 7">5.3.1.1</ecNumber>
    </recommendedName>
    <alternativeName>
        <fullName evidence="6">Triose-phosphate isomerase</fullName>
    </alternativeName>
</protein>
<dbReference type="EC" id="5.3.1.1" evidence="6 7"/>
<feature type="active site" description="Electrophile" evidence="6">
    <location>
        <position position="111"/>
    </location>
</feature>
<comment type="subunit">
    <text evidence="6 7">Homodimer.</text>
</comment>
<gene>
    <name evidence="6 8" type="primary">tpiA</name>
    <name evidence="8" type="ORF">MMF94_21495</name>
</gene>
<feature type="active site" description="Proton acceptor" evidence="6">
    <location>
        <position position="183"/>
    </location>
</feature>
<comment type="caution">
    <text evidence="8">The sequence shown here is derived from an EMBL/GenBank/DDBJ whole genome shotgun (WGS) entry which is preliminary data.</text>
</comment>
<dbReference type="SUPFAM" id="SSF51351">
    <property type="entry name" value="Triosephosphate isomerase (TIM)"/>
    <property type="match status" value="1"/>
</dbReference>
<reference evidence="8 9" key="1">
    <citation type="submission" date="2022-03" db="EMBL/GenBank/DDBJ databases">
        <title>Pseudonocardia alaer sp. nov., a novel actinomycete isolated from reed forest soil.</title>
        <authorList>
            <person name="Wang L."/>
        </authorList>
    </citation>
    <scope>NUCLEOTIDE SEQUENCE [LARGE SCALE GENOMIC DNA]</scope>
    <source>
        <strain evidence="8 9">Y-16303</strain>
    </source>
</reference>
<dbReference type="Gene3D" id="3.20.20.70">
    <property type="entry name" value="Aldolase class I"/>
    <property type="match status" value="1"/>
</dbReference>
<evidence type="ECO:0000256" key="6">
    <source>
        <dbReference type="HAMAP-Rule" id="MF_00147"/>
    </source>
</evidence>
<dbReference type="HAMAP" id="MF_00147_B">
    <property type="entry name" value="TIM_B"/>
    <property type="match status" value="1"/>
</dbReference>